<keyword evidence="2" id="KW-1185">Reference proteome</keyword>
<reference evidence="1" key="1">
    <citation type="submission" date="2025-08" db="UniProtKB">
        <authorList>
            <consortium name="Ensembl"/>
        </authorList>
    </citation>
    <scope>IDENTIFICATION</scope>
</reference>
<evidence type="ECO:0000313" key="2">
    <source>
        <dbReference type="Proteomes" id="UP000694555"/>
    </source>
</evidence>
<dbReference type="AlphaFoldDB" id="A0A8C0HJE0"/>
<organism evidence="1 2">
    <name type="scientific">Buteo japonicus</name>
    <dbReference type="NCBI Taxonomy" id="224669"/>
    <lineage>
        <taxon>Eukaryota</taxon>
        <taxon>Metazoa</taxon>
        <taxon>Chordata</taxon>
        <taxon>Craniata</taxon>
        <taxon>Vertebrata</taxon>
        <taxon>Euteleostomi</taxon>
        <taxon>Archelosauria</taxon>
        <taxon>Archosauria</taxon>
        <taxon>Dinosauria</taxon>
        <taxon>Saurischia</taxon>
        <taxon>Theropoda</taxon>
        <taxon>Coelurosauria</taxon>
        <taxon>Aves</taxon>
        <taxon>Neognathae</taxon>
        <taxon>Neoaves</taxon>
        <taxon>Telluraves</taxon>
        <taxon>Accipitrimorphae</taxon>
        <taxon>Accipitriformes</taxon>
        <taxon>Accipitridae</taxon>
        <taxon>Accipitrinae</taxon>
        <taxon>Buteo</taxon>
    </lineage>
</organism>
<reference evidence="1" key="2">
    <citation type="submission" date="2025-09" db="UniProtKB">
        <authorList>
            <consortium name="Ensembl"/>
        </authorList>
    </citation>
    <scope>IDENTIFICATION</scope>
</reference>
<protein>
    <submittedName>
        <fullName evidence="1">Ribonucleoprotein, PTB binding 2</fullName>
    </submittedName>
</protein>
<proteinExistence type="predicted"/>
<sequence length="141" mass="14949">MTIKGKRVQVSYCAPGAPGRSTLAALIAAQRMMRNNRKGLLPEPNPVQIMKSFNNPAMLQMLLQPQLRGHAVKPVLGASAGLPHLINSAVGPPFLQLNKIHQKPGLLGEPPTMLLQTVLGIGVMPSVSSGMGTRGEALKCK</sequence>
<dbReference type="Proteomes" id="UP000694555">
    <property type="component" value="Unplaced"/>
</dbReference>
<accession>A0A8C0HJE0</accession>
<evidence type="ECO:0000313" key="1">
    <source>
        <dbReference type="Ensembl" id="ENSBJAP00000009797.1"/>
    </source>
</evidence>
<dbReference type="Ensembl" id="ENSBJAT00000010075.1">
    <property type="protein sequence ID" value="ENSBJAP00000009797.1"/>
    <property type="gene ID" value="ENSBJAG00000006700.1"/>
</dbReference>
<name>A0A8C0HJE0_9AVES</name>